<protein>
    <submittedName>
        <fullName evidence="1">Uncharacterized protein</fullName>
    </submittedName>
</protein>
<reference evidence="1" key="1">
    <citation type="submission" date="2016-08" db="EMBL/GenBank/DDBJ databases">
        <authorList>
            <person name="Ngugi D.K."/>
            <person name="Miyake S."/>
            <person name="Stingl U."/>
        </authorList>
    </citation>
    <scope>NUCLEOTIDE SEQUENCE</scope>
    <source>
        <strain evidence="1">SCG-B11WGA-EpuloA1</strain>
    </source>
</reference>
<proteinExistence type="predicted"/>
<evidence type="ECO:0000313" key="2">
    <source>
        <dbReference type="Proteomes" id="UP000188605"/>
    </source>
</evidence>
<organism evidence="1 2">
    <name type="scientific">Candidatus Epulonipiscium fishelsonii</name>
    <dbReference type="NCBI Taxonomy" id="77094"/>
    <lineage>
        <taxon>Bacteria</taxon>
        <taxon>Bacillati</taxon>
        <taxon>Bacillota</taxon>
        <taxon>Clostridia</taxon>
        <taxon>Lachnospirales</taxon>
        <taxon>Lachnospiraceae</taxon>
        <taxon>Candidatus Epulonipiscium</taxon>
    </lineage>
</organism>
<sequence>MTKEVDNKINIVLFRYHLRMTSMQIINQFINELEIAFKDMGHIVTILDFDQYALHKDSINLDYVINSDGVSIVFKDMDQTTTDFDKYGFPKDSVKVDYVIDFNSMLAGIPSLFKFFSDNNVIVGTLLIDPPVHVKNLLINIPIKNVFIGMFAESFLNSYEKYIDNTRILTHLMQAGSKSVIMNNKKNIDVIMTASLREINSPDDKINKLIEKWELRETTANILKKFVEEVYNKAFDDFNKTMEECIEEVILENKDIQIAMNIPDLQQILFEQVYIVLDWHRRMHYRQKVVKSLLDNDIKVEFWLNSKNKFFNEYPNFVDNGKLPYPKIIEKIAESKILLQDLYPVKNGGSERVFNAMLNRTLVISNRNSFANDELIDGVNIIYYDANNLNELVEKVRFYTENYDLAQPIIENAYKLVSEKHTWKNRAEELVNMYYVMKDLNETESPS</sequence>
<dbReference type="EMBL" id="LJDB01000010">
    <property type="protein sequence ID" value="ONI42570.1"/>
    <property type="molecule type" value="Genomic_DNA"/>
</dbReference>
<accession>A0ACC8XG59</accession>
<evidence type="ECO:0000313" key="1">
    <source>
        <dbReference type="EMBL" id="ONI42570.1"/>
    </source>
</evidence>
<name>A0ACC8XG59_9FIRM</name>
<dbReference type="Proteomes" id="UP000188605">
    <property type="component" value="Unassembled WGS sequence"/>
</dbReference>
<gene>
    <name evidence="1" type="ORF">AN396_14010</name>
</gene>
<keyword evidence="2" id="KW-1185">Reference proteome</keyword>
<comment type="caution">
    <text evidence="1">The sequence shown here is derived from an EMBL/GenBank/DDBJ whole genome shotgun (WGS) entry which is preliminary data.</text>
</comment>